<dbReference type="EMBL" id="JBHUDE010000106">
    <property type="protein sequence ID" value="MFD1608501.1"/>
    <property type="molecule type" value="Genomic_DNA"/>
</dbReference>
<dbReference type="RefSeq" id="WP_379597846.1">
    <property type="nucleotide sequence ID" value="NZ_JBHUDE010000106.1"/>
</dbReference>
<evidence type="ECO:0000313" key="1">
    <source>
        <dbReference type="EMBL" id="MFD1608501.1"/>
    </source>
</evidence>
<keyword evidence="2" id="KW-1185">Reference proteome</keyword>
<sequence length="95" mass="10984">MIELKREFPKQTNDKNDLFIGILAWPSNNCDVIAITKGDIYLEYPLNNHFFGDLNEDFFENIGVIPTNNTCSNCREFAIFIDANEKCMDCKVEIQ</sequence>
<dbReference type="Proteomes" id="UP001597221">
    <property type="component" value="Unassembled WGS sequence"/>
</dbReference>
<reference evidence="2" key="1">
    <citation type="journal article" date="2019" name="Int. J. Syst. Evol. Microbiol.">
        <title>The Global Catalogue of Microorganisms (GCM) 10K type strain sequencing project: providing services to taxonomists for standard genome sequencing and annotation.</title>
        <authorList>
            <consortium name="The Broad Institute Genomics Platform"/>
            <consortium name="The Broad Institute Genome Sequencing Center for Infectious Disease"/>
            <person name="Wu L."/>
            <person name="Ma J."/>
        </authorList>
    </citation>
    <scope>NUCLEOTIDE SEQUENCE [LARGE SCALE GENOMIC DNA]</scope>
    <source>
        <strain evidence="2">CGMCC 1.12376</strain>
    </source>
</reference>
<gene>
    <name evidence="1" type="ORF">ACFSBH_12770</name>
</gene>
<organism evidence="1 2">
    <name type="scientific">Oceanobacillus luteolus</name>
    <dbReference type="NCBI Taxonomy" id="1274358"/>
    <lineage>
        <taxon>Bacteria</taxon>
        <taxon>Bacillati</taxon>
        <taxon>Bacillota</taxon>
        <taxon>Bacilli</taxon>
        <taxon>Bacillales</taxon>
        <taxon>Bacillaceae</taxon>
        <taxon>Oceanobacillus</taxon>
    </lineage>
</organism>
<accession>A0ABW4HSJ0</accession>
<evidence type="ECO:0000313" key="2">
    <source>
        <dbReference type="Proteomes" id="UP001597221"/>
    </source>
</evidence>
<protein>
    <submittedName>
        <fullName evidence="1">Uncharacterized protein</fullName>
    </submittedName>
</protein>
<name>A0ABW4HSJ0_9BACI</name>
<proteinExistence type="predicted"/>
<comment type="caution">
    <text evidence="1">The sequence shown here is derived from an EMBL/GenBank/DDBJ whole genome shotgun (WGS) entry which is preliminary data.</text>
</comment>